<gene>
    <name evidence="2" type="ORF">BSL78_09278</name>
</gene>
<feature type="compositionally biased region" description="Polar residues" evidence="1">
    <location>
        <begin position="461"/>
        <end position="473"/>
    </location>
</feature>
<evidence type="ECO:0000313" key="3">
    <source>
        <dbReference type="Proteomes" id="UP000230750"/>
    </source>
</evidence>
<feature type="region of interest" description="Disordered" evidence="1">
    <location>
        <begin position="426"/>
        <end position="577"/>
    </location>
</feature>
<dbReference type="OrthoDB" id="10130023at2759"/>
<feature type="region of interest" description="Disordered" evidence="1">
    <location>
        <begin position="1"/>
        <end position="52"/>
    </location>
</feature>
<feature type="compositionally biased region" description="Basic and acidic residues" evidence="1">
    <location>
        <begin position="806"/>
        <end position="823"/>
    </location>
</feature>
<comment type="caution">
    <text evidence="2">The sequence shown here is derived from an EMBL/GenBank/DDBJ whole genome shotgun (WGS) entry which is preliminary data.</text>
</comment>
<keyword evidence="3" id="KW-1185">Reference proteome</keyword>
<feature type="compositionally biased region" description="Polar residues" evidence="1">
    <location>
        <begin position="861"/>
        <end position="870"/>
    </location>
</feature>
<dbReference type="AlphaFoldDB" id="A0A2G8L0S2"/>
<feature type="compositionally biased region" description="Polar residues" evidence="1">
    <location>
        <begin position="777"/>
        <end position="787"/>
    </location>
</feature>
<evidence type="ECO:0000313" key="2">
    <source>
        <dbReference type="EMBL" id="PIK53841.1"/>
    </source>
</evidence>
<dbReference type="Proteomes" id="UP000230750">
    <property type="component" value="Unassembled WGS sequence"/>
</dbReference>
<reference evidence="2 3" key="1">
    <citation type="journal article" date="2017" name="PLoS Biol.">
        <title>The sea cucumber genome provides insights into morphological evolution and visceral regeneration.</title>
        <authorList>
            <person name="Zhang X."/>
            <person name="Sun L."/>
            <person name="Yuan J."/>
            <person name="Sun Y."/>
            <person name="Gao Y."/>
            <person name="Zhang L."/>
            <person name="Li S."/>
            <person name="Dai H."/>
            <person name="Hamel J.F."/>
            <person name="Liu C."/>
            <person name="Yu Y."/>
            <person name="Liu S."/>
            <person name="Lin W."/>
            <person name="Guo K."/>
            <person name="Jin S."/>
            <person name="Xu P."/>
            <person name="Storey K.B."/>
            <person name="Huan P."/>
            <person name="Zhang T."/>
            <person name="Zhou Y."/>
            <person name="Zhang J."/>
            <person name="Lin C."/>
            <person name="Li X."/>
            <person name="Xing L."/>
            <person name="Huo D."/>
            <person name="Sun M."/>
            <person name="Wang L."/>
            <person name="Mercier A."/>
            <person name="Li F."/>
            <person name="Yang H."/>
            <person name="Xiang J."/>
        </authorList>
    </citation>
    <scope>NUCLEOTIDE SEQUENCE [LARGE SCALE GENOMIC DNA]</scope>
    <source>
        <strain evidence="2">Shaxun</strain>
        <tissue evidence="2">Muscle</tissue>
    </source>
</reference>
<feature type="region of interest" description="Disordered" evidence="1">
    <location>
        <begin position="770"/>
        <end position="877"/>
    </location>
</feature>
<organism evidence="2 3">
    <name type="scientific">Stichopus japonicus</name>
    <name type="common">Sea cucumber</name>
    <dbReference type="NCBI Taxonomy" id="307972"/>
    <lineage>
        <taxon>Eukaryota</taxon>
        <taxon>Metazoa</taxon>
        <taxon>Echinodermata</taxon>
        <taxon>Eleutherozoa</taxon>
        <taxon>Echinozoa</taxon>
        <taxon>Holothuroidea</taxon>
        <taxon>Aspidochirotacea</taxon>
        <taxon>Aspidochirotida</taxon>
        <taxon>Stichopodidae</taxon>
        <taxon>Apostichopus</taxon>
    </lineage>
</organism>
<feature type="compositionally biased region" description="Basic residues" evidence="1">
    <location>
        <begin position="162"/>
        <end position="171"/>
    </location>
</feature>
<name>A0A2G8L0S2_STIJA</name>
<dbReference type="EMBL" id="MRZV01000272">
    <property type="protein sequence ID" value="PIK53841.1"/>
    <property type="molecule type" value="Genomic_DNA"/>
</dbReference>
<feature type="region of interest" description="Disordered" evidence="1">
    <location>
        <begin position="1007"/>
        <end position="1038"/>
    </location>
</feature>
<protein>
    <submittedName>
        <fullName evidence="2">Uncharacterized protein</fullName>
    </submittedName>
</protein>
<evidence type="ECO:0000256" key="1">
    <source>
        <dbReference type="SAM" id="MobiDB-lite"/>
    </source>
</evidence>
<feature type="compositionally biased region" description="Polar residues" evidence="1">
    <location>
        <begin position="832"/>
        <end position="846"/>
    </location>
</feature>
<feature type="compositionally biased region" description="Pro residues" evidence="1">
    <location>
        <begin position="497"/>
        <end position="509"/>
    </location>
</feature>
<feature type="compositionally biased region" description="Low complexity" evidence="1">
    <location>
        <begin position="272"/>
        <end position="284"/>
    </location>
</feature>
<feature type="region of interest" description="Disordered" evidence="1">
    <location>
        <begin position="253"/>
        <end position="312"/>
    </location>
</feature>
<feature type="compositionally biased region" description="Basic and acidic residues" evidence="1">
    <location>
        <begin position="532"/>
        <end position="548"/>
    </location>
</feature>
<sequence length="1063" mass="116625">MSSESATREVQMPMKKRMNVRDCYEEDGKDKRDSERRDGLHVSEKPEMAQKNIPEQQRYLPNLGHPQGIPTSHIVVAPSAIMPNYAPRFTHGVVQPSIQTSIPHHLSLTTSIMDQRTLTPLEAQQRYPFNHYVPLELSTFGLVSRGPKRHEPSSIIGDHSSPLKKVKKQKRPKEGRLEIPQAPKGIQGSMPQASSAVQPIILNFDVPAPKVPKVRPLEERLPSEVKFGSLYLNRTKVSDGSSRPMGIAVQDHHVTSEQGQDRPDSQGAKACSSSQRFSSQSPLQSKPPPFVPKTSRGEEMADGQQDIGGGAVTKVSPFKVPNIDQYKASTTGSQLLSGSLPVLTCFICKNQIHPGSRDYPIAPSLIITCTVCKRIAFGKKESAQVSIPKFPAACNPRVAPSEEVSAIRRKTFWKCLINHHKTTKQLRKRGRIIPRVSLPRGPRSVSSSVSGSYPASPQPMSPMSTCTAPSPCTSLPPSPGSQMSMPGSPLSQLPSPSLSPHPCLQPPSITPEGQFSGSRPVNSPKISSSGNDLRKMSQADQTEEHLDVPKSGSRQFSPGSSDVTMSPDSISLPPGRENEDATVRALLSLSAASSSESRNKLQVPGDISVRRHSLPISYEQRFSPRDRPLASRLVDSTENDQKIIQDYLDRQDLKYLKERFNLDGGGHLLSEPCMDEKSQNLNEGKAQISPKNRTFMISGKYVEGLKSDKPYEAFCCSCVNEEMVLIKCPTRSCEFVCNSISGMQIHEESHQMNSHKKVNQIHSLTEMRDGNYEDGASRSSVETQSADTDVEAKSPSSVTHFPHSSGRREEETTPSKDPSKDHQAPPSPAPIVSTSSVIDLGTTAQHVTIPRPNPPMMIPSSARTTSNEPTSPLDLSGKKQLTVGYSRSPKENNHLAPPSFQLGGTPLDLSSQTKHGYSDIVSYQVHNREKEQFVSNPMLGSTGKVIERPPAPAPNMMPSIQIPLPTTAVSIPTQIPTLPFFYTPFIPYPPTIPVSMATGIPLTLMGPQNSTSSLSSAPPRFEKSQEEGDREPKLYQGPFAFLNQVKQHTQVEQQRQQQQQHHQ</sequence>
<feature type="compositionally biased region" description="Polar residues" evidence="1">
    <location>
        <begin position="1007"/>
        <end position="1016"/>
    </location>
</feature>
<feature type="compositionally biased region" description="Basic and acidic residues" evidence="1">
    <location>
        <begin position="253"/>
        <end position="264"/>
    </location>
</feature>
<feature type="region of interest" description="Disordered" evidence="1">
    <location>
        <begin position="146"/>
        <end position="176"/>
    </location>
</feature>
<feature type="compositionally biased region" description="Basic and acidic residues" evidence="1">
    <location>
        <begin position="19"/>
        <end position="48"/>
    </location>
</feature>
<feature type="compositionally biased region" description="Basic and acidic residues" evidence="1">
    <location>
        <begin position="1020"/>
        <end position="1033"/>
    </location>
</feature>
<feature type="compositionally biased region" description="Low complexity" evidence="1">
    <location>
        <begin position="434"/>
        <end position="455"/>
    </location>
</feature>
<feature type="compositionally biased region" description="Low complexity" evidence="1">
    <location>
        <begin position="480"/>
        <end position="496"/>
    </location>
</feature>
<feature type="compositionally biased region" description="Polar residues" evidence="1">
    <location>
        <begin position="511"/>
        <end position="531"/>
    </location>
</feature>
<accession>A0A2G8L0S2</accession>
<feature type="compositionally biased region" description="Polar residues" evidence="1">
    <location>
        <begin position="552"/>
        <end position="569"/>
    </location>
</feature>
<proteinExistence type="predicted"/>